<dbReference type="PANTHER" id="PTHR34814:SF2">
    <property type="entry name" value="DUF3533 DOMAIN-CONTAINING PROTEIN"/>
    <property type="match status" value="1"/>
</dbReference>
<evidence type="ECO:0000256" key="2">
    <source>
        <dbReference type="SAM" id="Phobius"/>
    </source>
</evidence>
<sequence length="504" mass="54458">MAHSTHASEKPAAPPGQRHGWTSTFWASRRSSFLGPLFGLALTCLVVFVANLSYMYGSMFRSPQRVHRLKILALDYDGGVVGEAMSAAYGSLEGDEFPTFEFRSTDGYRGEHEIREAICKEGYWGAIWADAGATARLEEAVNGTGDDGGGGGGGGGYDSTSAIGCMYSGVYYPIVASSYVQSSLLSLISAAGTSVYGVPGSETLFRHANLSSASSSAAFLNPISSGGSGAGCTVLAPTNQGMKALLNTATMVAGPLMQFFFCMGMNSMSGGAGVLSHMRIRDVYVLRLALSKAYAFLGGLCIAGCVWAFREDWSLAHGDKFALTWLCYWFYLDINYLVVDTVLVTIIPLAFFSFSIFTWIFVGITSSIWPFELSAGFYRWQYALPSHDVWILLTGVWSGGCRTQEEVTLPVLFAWWFVGHATSAWSVWRRCRMSEGAEEQGIRSSTAAARTSRAGGDTDGGEGEHLPRKEEGKVVDSMGDVTPDDTTRRASMEREEDNTDHSPV</sequence>
<evidence type="ECO:0000313" key="5">
    <source>
        <dbReference type="Proteomes" id="UP001201980"/>
    </source>
</evidence>
<feature type="transmembrane region" description="Helical" evidence="2">
    <location>
        <begin position="284"/>
        <end position="309"/>
    </location>
</feature>
<dbReference type="Proteomes" id="UP001201980">
    <property type="component" value="Unassembled WGS sequence"/>
</dbReference>
<keyword evidence="2" id="KW-0812">Transmembrane</keyword>
<evidence type="ECO:0000313" key="4">
    <source>
        <dbReference type="EMBL" id="KAJ2900739.1"/>
    </source>
</evidence>
<dbReference type="InterPro" id="IPR053001">
    <property type="entry name" value="MNNG_permease-like"/>
</dbReference>
<feature type="transmembrane region" description="Helical" evidence="2">
    <location>
        <begin position="346"/>
        <end position="369"/>
    </location>
</feature>
<reference evidence="4" key="1">
    <citation type="submission" date="2022-07" db="EMBL/GenBank/DDBJ databases">
        <title>Draft genome sequence of Zalerion maritima ATCC 34329, a (micro)plastics degrading marine fungus.</title>
        <authorList>
            <person name="Paco A."/>
            <person name="Goncalves M.F.M."/>
            <person name="Rocha-Santos T.A.P."/>
            <person name="Alves A."/>
        </authorList>
    </citation>
    <scope>NUCLEOTIDE SEQUENCE</scope>
    <source>
        <strain evidence="4">ATCC 34329</strain>
    </source>
</reference>
<proteinExistence type="predicted"/>
<dbReference type="PANTHER" id="PTHR34814">
    <property type="entry name" value="NITROSOGUANIDINE RESISTANCE PROTEIN SNG1"/>
    <property type="match status" value="1"/>
</dbReference>
<keyword evidence="2" id="KW-0472">Membrane</keyword>
<dbReference type="Pfam" id="PF12051">
    <property type="entry name" value="DUF3533"/>
    <property type="match status" value="1"/>
</dbReference>
<feature type="domain" description="DUF3533" evidence="3">
    <location>
        <begin position="42"/>
        <end position="419"/>
    </location>
</feature>
<keyword evidence="5" id="KW-1185">Reference proteome</keyword>
<comment type="caution">
    <text evidence="4">The sequence shown here is derived from an EMBL/GenBank/DDBJ whole genome shotgun (WGS) entry which is preliminary data.</text>
</comment>
<dbReference type="EMBL" id="JAKWBI020000167">
    <property type="protein sequence ID" value="KAJ2900739.1"/>
    <property type="molecule type" value="Genomic_DNA"/>
</dbReference>
<feature type="transmembrane region" description="Helical" evidence="2">
    <location>
        <begin position="33"/>
        <end position="56"/>
    </location>
</feature>
<dbReference type="AlphaFoldDB" id="A0AAD5RVW4"/>
<accession>A0AAD5RVW4</accession>
<feature type="compositionally biased region" description="Low complexity" evidence="1">
    <location>
        <begin position="443"/>
        <end position="454"/>
    </location>
</feature>
<dbReference type="GO" id="GO:0016020">
    <property type="term" value="C:membrane"/>
    <property type="evidence" value="ECO:0007669"/>
    <property type="project" value="TreeGrafter"/>
</dbReference>
<evidence type="ECO:0000259" key="3">
    <source>
        <dbReference type="Pfam" id="PF12051"/>
    </source>
</evidence>
<organism evidence="4 5">
    <name type="scientific">Zalerion maritima</name>
    <dbReference type="NCBI Taxonomy" id="339359"/>
    <lineage>
        <taxon>Eukaryota</taxon>
        <taxon>Fungi</taxon>
        <taxon>Dikarya</taxon>
        <taxon>Ascomycota</taxon>
        <taxon>Pezizomycotina</taxon>
        <taxon>Sordariomycetes</taxon>
        <taxon>Lulworthiomycetidae</taxon>
        <taxon>Lulworthiales</taxon>
        <taxon>Lulworthiaceae</taxon>
        <taxon>Zalerion</taxon>
    </lineage>
</organism>
<gene>
    <name evidence="4" type="ORF">MKZ38_002275</name>
</gene>
<feature type="compositionally biased region" description="Basic and acidic residues" evidence="1">
    <location>
        <begin position="462"/>
        <end position="474"/>
    </location>
</feature>
<name>A0AAD5RVW4_9PEZI</name>
<evidence type="ECO:0000256" key="1">
    <source>
        <dbReference type="SAM" id="MobiDB-lite"/>
    </source>
</evidence>
<feature type="transmembrane region" description="Helical" evidence="2">
    <location>
        <begin position="321"/>
        <end position="339"/>
    </location>
</feature>
<protein>
    <recommendedName>
        <fullName evidence="3">DUF3533 domain-containing protein</fullName>
    </recommendedName>
</protein>
<feature type="region of interest" description="Disordered" evidence="1">
    <location>
        <begin position="439"/>
        <end position="504"/>
    </location>
</feature>
<feature type="compositionally biased region" description="Basic and acidic residues" evidence="1">
    <location>
        <begin position="485"/>
        <end position="504"/>
    </location>
</feature>
<keyword evidence="2" id="KW-1133">Transmembrane helix</keyword>
<dbReference type="InterPro" id="IPR022703">
    <property type="entry name" value="DUF3533"/>
</dbReference>